<name>A0AAV5IFG2_9ROSI</name>
<accession>A0AAV5IFG2</accession>
<evidence type="ECO:0000256" key="1">
    <source>
        <dbReference type="SAM" id="MobiDB-lite"/>
    </source>
</evidence>
<evidence type="ECO:0000313" key="3">
    <source>
        <dbReference type="Proteomes" id="UP001054252"/>
    </source>
</evidence>
<proteinExistence type="predicted"/>
<dbReference type="AlphaFoldDB" id="A0AAV5IFG2"/>
<gene>
    <name evidence="2" type="ORF">SLEP1_g10942</name>
</gene>
<reference evidence="2 3" key="1">
    <citation type="journal article" date="2021" name="Commun. Biol.">
        <title>The genome of Shorea leprosula (Dipterocarpaceae) highlights the ecological relevance of drought in aseasonal tropical rainforests.</title>
        <authorList>
            <person name="Ng K.K.S."/>
            <person name="Kobayashi M.J."/>
            <person name="Fawcett J.A."/>
            <person name="Hatakeyama M."/>
            <person name="Paape T."/>
            <person name="Ng C.H."/>
            <person name="Ang C.C."/>
            <person name="Tnah L.H."/>
            <person name="Lee C.T."/>
            <person name="Nishiyama T."/>
            <person name="Sese J."/>
            <person name="O'Brien M.J."/>
            <person name="Copetti D."/>
            <person name="Mohd Noor M.I."/>
            <person name="Ong R.C."/>
            <person name="Putra M."/>
            <person name="Sireger I.Z."/>
            <person name="Indrioko S."/>
            <person name="Kosugi Y."/>
            <person name="Izuno A."/>
            <person name="Isagi Y."/>
            <person name="Lee S.L."/>
            <person name="Shimizu K.K."/>
        </authorList>
    </citation>
    <scope>NUCLEOTIDE SEQUENCE [LARGE SCALE GENOMIC DNA]</scope>
    <source>
        <strain evidence="2">214</strain>
    </source>
</reference>
<sequence>MIQLFLSKPNWEKGGDSEASKLIISLLHDLGSVIWSLIISGGRSEARLWLCNAVSCISCISPHQQQRLFVSLLTSKPPRKRLASQLLQIIFQKRPHSVGSILAKKSYMLEKFFQGNPRRIMQWFSNFGDGDSLEHKKGAKALSQFAFVNRDLCWEELEWKGKHGQSPAVVATKPHYFLDLDVQRTVENFLEYVPEFWSSNEFADSLKDGEILFTDNKFFVELFVDLMYKEDSRDVWEVINEFLEEESFSSLCHHLLITLEEGDLIIFLKLLQKYVNPRMEPKGLGNSSFWIEFILYKFYDFESFDQLLLLNAIINQRRQLLWLVRDEECQEECSTVKDLVSQICKASSDAKSLAPVLKECFEKRNTDVIKLLGLYSWVIYCKLSEKCDSAECWESLFASNGIKFHRSDKYSLLHHNGSFDESESEFDDRPSVRHRKRNKSRKKRRRDSDNEGSCVKELLAFDTSYGKLGSPSETGSWLLSTDDFSTSWTNVDLPEHISQHCLSTWMNWLVPKWKDMA</sequence>
<dbReference type="PANTHER" id="PTHR37766:SF1">
    <property type="entry name" value="OS01G0897100 PROTEIN"/>
    <property type="match status" value="1"/>
</dbReference>
<dbReference type="Proteomes" id="UP001054252">
    <property type="component" value="Unassembled WGS sequence"/>
</dbReference>
<organism evidence="2 3">
    <name type="scientific">Rubroshorea leprosula</name>
    <dbReference type="NCBI Taxonomy" id="152421"/>
    <lineage>
        <taxon>Eukaryota</taxon>
        <taxon>Viridiplantae</taxon>
        <taxon>Streptophyta</taxon>
        <taxon>Embryophyta</taxon>
        <taxon>Tracheophyta</taxon>
        <taxon>Spermatophyta</taxon>
        <taxon>Magnoliopsida</taxon>
        <taxon>eudicotyledons</taxon>
        <taxon>Gunneridae</taxon>
        <taxon>Pentapetalae</taxon>
        <taxon>rosids</taxon>
        <taxon>malvids</taxon>
        <taxon>Malvales</taxon>
        <taxon>Dipterocarpaceae</taxon>
        <taxon>Rubroshorea</taxon>
    </lineage>
</organism>
<evidence type="ECO:0000313" key="2">
    <source>
        <dbReference type="EMBL" id="GKU97860.1"/>
    </source>
</evidence>
<feature type="region of interest" description="Disordered" evidence="1">
    <location>
        <begin position="419"/>
        <end position="449"/>
    </location>
</feature>
<keyword evidence="3" id="KW-1185">Reference proteome</keyword>
<protein>
    <submittedName>
        <fullName evidence="2">Uncharacterized protein</fullName>
    </submittedName>
</protein>
<comment type="caution">
    <text evidence="2">The sequence shown here is derived from an EMBL/GenBank/DDBJ whole genome shotgun (WGS) entry which is preliminary data.</text>
</comment>
<dbReference type="PANTHER" id="PTHR37766">
    <property type="entry name" value="OS01G0897100 PROTEIN"/>
    <property type="match status" value="1"/>
</dbReference>
<feature type="compositionally biased region" description="Basic residues" evidence="1">
    <location>
        <begin position="432"/>
        <end position="445"/>
    </location>
</feature>
<dbReference type="EMBL" id="BPVZ01000012">
    <property type="protein sequence ID" value="GKU97860.1"/>
    <property type="molecule type" value="Genomic_DNA"/>
</dbReference>